<dbReference type="AlphaFoldDB" id="A0A0N5AH68"/>
<comment type="catalytic activity">
    <reaction evidence="8">
        <text>L-lysyl-[protein] + acetyl-CoA = N(6)-acetyl-L-lysyl-[protein] + CoA + H(+)</text>
        <dbReference type="Rhea" id="RHEA:45948"/>
        <dbReference type="Rhea" id="RHEA-COMP:9752"/>
        <dbReference type="Rhea" id="RHEA-COMP:10731"/>
        <dbReference type="ChEBI" id="CHEBI:15378"/>
        <dbReference type="ChEBI" id="CHEBI:29969"/>
        <dbReference type="ChEBI" id="CHEBI:57287"/>
        <dbReference type="ChEBI" id="CHEBI:57288"/>
        <dbReference type="ChEBI" id="CHEBI:61930"/>
        <dbReference type="EC" id="2.3.1.48"/>
    </reaction>
</comment>
<dbReference type="Gene3D" id="3.40.630.30">
    <property type="match status" value="1"/>
</dbReference>
<evidence type="ECO:0000256" key="5">
    <source>
        <dbReference type="ARBA" id="ARBA00022679"/>
    </source>
</evidence>
<dbReference type="InterPro" id="IPR019467">
    <property type="entry name" value="Hat1_N"/>
</dbReference>
<dbReference type="WBParaSite" id="SMUV_0000370901-mRNA-1">
    <property type="protein sequence ID" value="SMUV_0000370901-mRNA-1"/>
    <property type="gene ID" value="SMUV_0000370901"/>
</dbReference>
<evidence type="ECO:0000256" key="7">
    <source>
        <dbReference type="ARBA" id="ARBA00023315"/>
    </source>
</evidence>
<dbReference type="GO" id="GO:0031509">
    <property type="term" value="P:subtelomeric heterochromatin formation"/>
    <property type="evidence" value="ECO:0007669"/>
    <property type="project" value="InterPro"/>
</dbReference>
<comment type="similarity">
    <text evidence="2">Belongs to the HAT1 family.</text>
</comment>
<keyword evidence="7" id="KW-0012">Acyltransferase</keyword>
<evidence type="ECO:0000313" key="12">
    <source>
        <dbReference type="WBParaSite" id="SMUV_0000370901-mRNA-1"/>
    </source>
</evidence>
<dbReference type="Gene3D" id="1.10.10.390">
    <property type="match status" value="1"/>
</dbReference>
<accession>A0A0N5AH68</accession>
<keyword evidence="5" id="KW-0808">Transferase</keyword>
<dbReference type="InterPro" id="IPR016181">
    <property type="entry name" value="Acyl_CoA_acyltransferase"/>
</dbReference>
<dbReference type="EC" id="2.3.1.48" evidence="3"/>
<reference evidence="12" key="1">
    <citation type="submission" date="2017-02" db="UniProtKB">
        <authorList>
            <consortium name="WormBaseParasite"/>
        </authorList>
    </citation>
    <scope>IDENTIFICATION</scope>
</reference>
<evidence type="ECO:0000259" key="9">
    <source>
        <dbReference type="Pfam" id="PF10394"/>
    </source>
</evidence>
<evidence type="ECO:0000256" key="1">
    <source>
        <dbReference type="ARBA" id="ARBA00004123"/>
    </source>
</evidence>
<dbReference type="PANTHER" id="PTHR12046">
    <property type="entry name" value="HISTONE ACETYLTRANSFERASE TYPE B CATALYTIC SUBUNIT"/>
    <property type="match status" value="1"/>
</dbReference>
<keyword evidence="6" id="KW-0539">Nucleus</keyword>
<dbReference type="Pfam" id="PF21183">
    <property type="entry name" value="HAT1_C"/>
    <property type="match status" value="1"/>
</dbReference>
<feature type="domain" description="Histone acetyl transferase HAT1 N-terminal" evidence="9">
    <location>
        <begin position="7"/>
        <end position="146"/>
    </location>
</feature>
<dbReference type="SUPFAM" id="SSF55729">
    <property type="entry name" value="Acyl-CoA N-acyltransferases (Nat)"/>
    <property type="match status" value="1"/>
</dbReference>
<organism evidence="11 12">
    <name type="scientific">Syphacia muris</name>
    <dbReference type="NCBI Taxonomy" id="451379"/>
    <lineage>
        <taxon>Eukaryota</taxon>
        <taxon>Metazoa</taxon>
        <taxon>Ecdysozoa</taxon>
        <taxon>Nematoda</taxon>
        <taxon>Chromadorea</taxon>
        <taxon>Rhabditida</taxon>
        <taxon>Spirurina</taxon>
        <taxon>Oxyuridomorpha</taxon>
        <taxon>Oxyuroidea</taxon>
        <taxon>Oxyuridae</taxon>
        <taxon>Syphacia</taxon>
    </lineage>
</organism>
<proteinExistence type="inferred from homology"/>
<dbReference type="InterPro" id="IPR013523">
    <property type="entry name" value="Hist_AcTrfase_HAT1_C"/>
</dbReference>
<evidence type="ECO:0000256" key="4">
    <source>
        <dbReference type="ARBA" id="ARBA00021268"/>
    </source>
</evidence>
<sequence length="385" mass="45481">NSVEEIDTSKGYNPEFAHQHFGQNEIIFGYSDLSLTLAYTSCSMYIFPQLSYKSDITSVRDDIKPDNVYEKLREQLPSWEMNAMVSSKEKFRARLEEQEKFEPYGELVSKFTSNGKEMQIWKVVEGSETFNRYLARVQTLALWYIDAAQYTDNDDPRWNHYFMYETSRSPGSDATKYVLAGYCSICNFYCYPEHIRPRIGQIMLLPQYRRMGNGAKFLQCIYNDLKTIDKVKDITVEDPAYEFVKLRDYVDCLNCGKLDEFTPEELCKGFTDEMKNAAREKLKINFTQCRRVYEILRYMHTDIRDAASVKAFRIDVKRRLEKPLKRSERDWRKIARALDERELAAVVASQMLPEKRLKVLQQQYEELVNDYKLTISRLKTYPNIF</sequence>
<evidence type="ECO:0000256" key="6">
    <source>
        <dbReference type="ARBA" id="ARBA00023242"/>
    </source>
</evidence>
<evidence type="ECO:0000256" key="3">
    <source>
        <dbReference type="ARBA" id="ARBA00013184"/>
    </source>
</evidence>
<dbReference type="Proteomes" id="UP000046393">
    <property type="component" value="Unplaced"/>
</dbReference>
<dbReference type="InterPro" id="IPR048776">
    <property type="entry name" value="HAT1_C"/>
</dbReference>
<dbReference type="STRING" id="451379.A0A0N5AH68"/>
<dbReference type="GO" id="GO:0000781">
    <property type="term" value="C:chromosome, telomeric region"/>
    <property type="evidence" value="ECO:0007669"/>
    <property type="project" value="GOC"/>
</dbReference>
<protein>
    <recommendedName>
        <fullName evidence="4">Histone acetyltransferase type B catalytic subunit</fullName>
        <ecNumber evidence="3">2.3.1.48</ecNumber>
    </recommendedName>
</protein>
<dbReference type="InterPro" id="IPR017380">
    <property type="entry name" value="Hist_AcTrfase_B-typ_cat-su"/>
</dbReference>
<feature type="domain" description="Histone acetyltransferase type B catalytic subunit C-terminal" evidence="10">
    <location>
        <begin position="247"/>
        <end position="298"/>
    </location>
</feature>
<dbReference type="GO" id="GO:0042393">
    <property type="term" value="F:histone binding"/>
    <property type="evidence" value="ECO:0007669"/>
    <property type="project" value="InterPro"/>
</dbReference>
<dbReference type="GO" id="GO:0004402">
    <property type="term" value="F:histone acetyltransferase activity"/>
    <property type="evidence" value="ECO:0007669"/>
    <property type="project" value="InterPro"/>
</dbReference>
<dbReference type="Pfam" id="PF10394">
    <property type="entry name" value="Hat1_N"/>
    <property type="match status" value="1"/>
</dbReference>
<dbReference type="Gene3D" id="3.90.360.10">
    <property type="entry name" value="Histone acetyl transferase 1 (HAT1), N-terminal domain"/>
    <property type="match status" value="1"/>
</dbReference>
<dbReference type="InterPro" id="IPR037113">
    <property type="entry name" value="Hat1_N_sf"/>
</dbReference>
<keyword evidence="11" id="KW-1185">Reference proteome</keyword>
<evidence type="ECO:0000313" key="11">
    <source>
        <dbReference type="Proteomes" id="UP000046393"/>
    </source>
</evidence>
<evidence type="ECO:0000256" key="2">
    <source>
        <dbReference type="ARBA" id="ARBA00010543"/>
    </source>
</evidence>
<evidence type="ECO:0000259" key="10">
    <source>
        <dbReference type="Pfam" id="PF21183"/>
    </source>
</evidence>
<comment type="subcellular location">
    <subcellularLocation>
        <location evidence="1">Nucleus</location>
    </subcellularLocation>
</comment>
<name>A0A0N5AH68_9BILA</name>
<dbReference type="GO" id="GO:0005634">
    <property type="term" value="C:nucleus"/>
    <property type="evidence" value="ECO:0007669"/>
    <property type="project" value="UniProtKB-SubCell"/>
</dbReference>
<evidence type="ECO:0000256" key="8">
    <source>
        <dbReference type="ARBA" id="ARBA00048017"/>
    </source>
</evidence>